<sequence length="460" mass="51754">MLKLPTSFKDKYNKLLGTEKAQDLFKAMNEDSKKAFRVNSLKAEQEISYNLTQPVPDISNAYYGEVAGEDPEWVSGYVYSQDPAAMFPAAISGVKPGDKVLDLCAAPGGKTTALGEQLKNEGLLVANEISATRSKALRENIERWGISNTLITNESLERLAPVFPEFFDVILVDAPCSGEGMFRKNPDAIDYWSLNYLLTCQQRQKDILAEAVKMLMPGGRLVYSTCTFSPEEDEQIVSWLVGQYHFSILKTGIKDERISLGHPEWADDNPELVNTLRFWPQDGIGEGQFAAVLQKSNTASVPKIKKKHRKKKGNRAATCLSQNEQELIAKVLDHYSLPVGLIDWRKKALVRKDHVFVPVISLPVRSDLHILNNGVELGILKKKRFEPSHQLAEVLGQIKQERVVDLSIEDYRKYLHGETVKVKSKLRGFILVSCQRLIFSFGKVANNEVLKNFYPKGLRK</sequence>
<evidence type="ECO:0000256" key="4">
    <source>
        <dbReference type="ARBA" id="ARBA00022691"/>
    </source>
</evidence>
<evidence type="ECO:0000256" key="2">
    <source>
        <dbReference type="ARBA" id="ARBA00022603"/>
    </source>
</evidence>
<evidence type="ECO:0000256" key="3">
    <source>
        <dbReference type="ARBA" id="ARBA00022679"/>
    </source>
</evidence>
<dbReference type="GO" id="GO:0003723">
    <property type="term" value="F:RNA binding"/>
    <property type="evidence" value="ECO:0007669"/>
    <property type="project" value="UniProtKB-UniRule"/>
</dbReference>
<dbReference type="EMBL" id="FMXC01000001">
    <property type="protein sequence ID" value="SDA38011.1"/>
    <property type="molecule type" value="Genomic_DNA"/>
</dbReference>
<dbReference type="Gene3D" id="3.40.50.150">
    <property type="entry name" value="Vaccinia Virus protein VP39"/>
    <property type="match status" value="1"/>
</dbReference>
<dbReference type="PANTHER" id="PTHR22807:SF30">
    <property type="entry name" value="28S RRNA (CYTOSINE(4447)-C(5))-METHYLTRANSFERASE-RELATED"/>
    <property type="match status" value="1"/>
</dbReference>
<reference evidence="9" key="3">
    <citation type="submission" date="2023-04" db="EMBL/GenBank/DDBJ databases">
        <authorList>
            <person name="Wang Y."/>
        </authorList>
    </citation>
    <scope>NUCLEOTIDE SEQUENCE</scope>
    <source>
        <strain evidence="9">ZW18</strain>
    </source>
</reference>
<organism evidence="9 11">
    <name type="scientific">Lactobacillus kefiranofaciens</name>
    <dbReference type="NCBI Taxonomy" id="267818"/>
    <lineage>
        <taxon>Bacteria</taxon>
        <taxon>Bacillati</taxon>
        <taxon>Bacillota</taxon>
        <taxon>Bacilli</taxon>
        <taxon>Lactobacillales</taxon>
        <taxon>Lactobacillaceae</taxon>
        <taxon>Lactobacillus</taxon>
    </lineage>
</organism>
<evidence type="ECO:0000313" key="10">
    <source>
        <dbReference type="Proteomes" id="UP000181860"/>
    </source>
</evidence>
<dbReference type="InterPro" id="IPR001678">
    <property type="entry name" value="MeTrfase_RsmB-F_NOP2_dom"/>
</dbReference>
<dbReference type="InterPro" id="IPR023267">
    <property type="entry name" value="RCMT"/>
</dbReference>
<evidence type="ECO:0000256" key="5">
    <source>
        <dbReference type="ARBA" id="ARBA00022884"/>
    </source>
</evidence>
<gene>
    <name evidence="9" type="ORF">QEJ78_03135</name>
    <name evidence="8" type="ORF">SAMN02983011_00200</name>
</gene>
<name>A0AAX3UG46_9LACO</name>
<dbReference type="GO" id="GO:0001510">
    <property type="term" value="P:RNA methylation"/>
    <property type="evidence" value="ECO:0007669"/>
    <property type="project" value="InterPro"/>
</dbReference>
<feature type="active site" description="Nucleophile" evidence="6">
    <location>
        <position position="226"/>
    </location>
</feature>
<dbReference type="Proteomes" id="UP000181860">
    <property type="component" value="Unassembled WGS sequence"/>
</dbReference>
<comment type="caution">
    <text evidence="6">Lacks conserved residue(s) required for the propagation of feature annotation.</text>
</comment>
<keyword evidence="1" id="KW-0963">Cytoplasm</keyword>
<dbReference type="SUPFAM" id="SSF53335">
    <property type="entry name" value="S-adenosyl-L-methionine-dependent methyltransferases"/>
    <property type="match status" value="1"/>
</dbReference>
<dbReference type="Pfam" id="PF17125">
    <property type="entry name" value="Methyltr_RsmF_N"/>
    <property type="match status" value="1"/>
</dbReference>
<dbReference type="Pfam" id="PF13636">
    <property type="entry name" value="Methyltranf_PUA"/>
    <property type="match status" value="1"/>
</dbReference>
<evidence type="ECO:0000313" key="11">
    <source>
        <dbReference type="Proteomes" id="UP001242513"/>
    </source>
</evidence>
<dbReference type="RefSeq" id="WP_013853994.1">
    <property type="nucleotide sequence ID" value="NZ_CP123735.1"/>
</dbReference>
<dbReference type="InterPro" id="IPR031340">
    <property type="entry name" value="RsmF_methylt_CI"/>
</dbReference>
<dbReference type="AlphaFoldDB" id="A0AAX3UG46"/>
<dbReference type="Proteomes" id="UP001242513">
    <property type="component" value="Chromosome"/>
</dbReference>
<dbReference type="InterPro" id="IPR029063">
    <property type="entry name" value="SAM-dependent_MTases_sf"/>
</dbReference>
<dbReference type="GO" id="GO:0008173">
    <property type="term" value="F:RNA methyltransferase activity"/>
    <property type="evidence" value="ECO:0007669"/>
    <property type="project" value="InterPro"/>
</dbReference>
<dbReference type="InterPro" id="IPR031341">
    <property type="entry name" value="Methyltr_RsmF_N"/>
</dbReference>
<evidence type="ECO:0000256" key="6">
    <source>
        <dbReference type="PROSITE-ProRule" id="PRU01023"/>
    </source>
</evidence>
<dbReference type="CDD" id="cd02440">
    <property type="entry name" value="AdoMet_MTases"/>
    <property type="match status" value="1"/>
</dbReference>
<dbReference type="Pfam" id="PF01189">
    <property type="entry name" value="Methyltr_RsmB-F"/>
    <property type="match status" value="1"/>
</dbReference>
<proteinExistence type="inferred from homology"/>
<feature type="binding site" evidence="6">
    <location>
        <begin position="104"/>
        <end position="110"/>
    </location>
    <ligand>
        <name>S-adenosyl-L-methionine</name>
        <dbReference type="ChEBI" id="CHEBI:59789"/>
    </ligand>
</feature>
<feature type="domain" description="SAM-dependent MTase RsmB/NOP-type" evidence="7">
    <location>
        <begin position="8"/>
        <end position="296"/>
    </location>
</feature>
<feature type="binding site" evidence="6">
    <location>
        <position position="173"/>
    </location>
    <ligand>
        <name>S-adenosyl-L-methionine</name>
        <dbReference type="ChEBI" id="CHEBI:59789"/>
    </ligand>
</feature>
<dbReference type="EMBL" id="CP123735">
    <property type="protein sequence ID" value="WGO86470.1"/>
    <property type="molecule type" value="Genomic_DNA"/>
</dbReference>
<comment type="similarity">
    <text evidence="6">Belongs to the class I-like SAM-binding methyltransferase superfamily. RsmB/NOP family.</text>
</comment>
<dbReference type="PROSITE" id="PS51686">
    <property type="entry name" value="SAM_MT_RSMB_NOP"/>
    <property type="match status" value="1"/>
</dbReference>
<evidence type="ECO:0000313" key="8">
    <source>
        <dbReference type="EMBL" id="SDA38011.1"/>
    </source>
</evidence>
<dbReference type="PRINTS" id="PR02008">
    <property type="entry name" value="RCMTFAMILY"/>
</dbReference>
<keyword evidence="2 6" id="KW-0489">Methyltransferase</keyword>
<keyword evidence="3 6" id="KW-0808">Transferase</keyword>
<reference evidence="8 10" key="1">
    <citation type="submission" date="2016-10" db="EMBL/GenBank/DDBJ databases">
        <authorList>
            <person name="Varghese N."/>
            <person name="Submissions S."/>
        </authorList>
    </citation>
    <scope>NUCLEOTIDE SEQUENCE [LARGE SCALE GENOMIC DNA]</scope>
    <source>
        <strain evidence="8 10">ATCC 43761</strain>
    </source>
</reference>
<dbReference type="CDD" id="cd21147">
    <property type="entry name" value="RsmF_methylt_CTD1"/>
    <property type="match status" value="1"/>
</dbReference>
<dbReference type="Gene3D" id="3.30.70.1170">
    <property type="entry name" value="Sun protein, domain 3"/>
    <property type="match status" value="1"/>
</dbReference>
<keyword evidence="10" id="KW-1185">Reference proteome</keyword>
<dbReference type="InterPro" id="IPR027391">
    <property type="entry name" value="Nol1_Nop2_Fmu_2"/>
</dbReference>
<dbReference type="PANTHER" id="PTHR22807">
    <property type="entry name" value="NOP2 YEAST -RELATED NOL1/NOP2/FMU SUN DOMAIN-CONTAINING"/>
    <property type="match status" value="1"/>
</dbReference>
<dbReference type="Gene3D" id="2.30.130.60">
    <property type="match status" value="1"/>
</dbReference>
<keyword evidence="4 6" id="KW-0949">S-adenosyl-L-methionine</keyword>
<reference evidence="9" key="2">
    <citation type="journal article" date="2022" name="Food Funct.">
        <title>Lactobacillus kefiranofaciens ZW18 from Kefir enhances the anti-tumor effect of anti-programmed cell death 1 (PD-1) immunotherapy by modulating the gut microbiota.</title>
        <authorList>
            <person name="Zhao J."/>
            <person name="Wang Y."/>
            <person name="Wang J."/>
            <person name="Lv M."/>
            <person name="Zhou C."/>
            <person name="Jia L."/>
            <person name="Geng W."/>
        </authorList>
    </citation>
    <scope>NUCLEOTIDE SEQUENCE</scope>
    <source>
        <strain evidence="9">ZW18</strain>
    </source>
</reference>
<evidence type="ECO:0000256" key="1">
    <source>
        <dbReference type="ARBA" id="ARBA00022490"/>
    </source>
</evidence>
<evidence type="ECO:0000259" key="7">
    <source>
        <dbReference type="PROSITE" id="PS51686"/>
    </source>
</evidence>
<dbReference type="Pfam" id="PF17126">
    <property type="entry name" value="RsmF_methylt_CI"/>
    <property type="match status" value="1"/>
</dbReference>
<accession>A0AAX3UG46</accession>
<feature type="binding site" evidence="6">
    <location>
        <position position="128"/>
    </location>
    <ligand>
        <name>S-adenosyl-L-methionine</name>
        <dbReference type="ChEBI" id="CHEBI:59789"/>
    </ligand>
</feature>
<dbReference type="InterPro" id="IPR049560">
    <property type="entry name" value="MeTrfase_RsmB-F_NOP2_cat"/>
</dbReference>
<keyword evidence="5 6" id="KW-0694">RNA-binding</keyword>
<evidence type="ECO:0000313" key="9">
    <source>
        <dbReference type="EMBL" id="WGO86470.1"/>
    </source>
</evidence>
<protein>
    <submittedName>
        <fullName evidence="8">NOL1/NOP2/sun family putative RNA methylase</fullName>
    </submittedName>
    <submittedName>
        <fullName evidence="9">RsmF rRNA methyltransferase first C-terminal domain-containing protein</fullName>
    </submittedName>
</protein>